<sequence>YLHHKSKPFVFNYKLSDWFDYNVSTTASPHRNFPQPPPSSSPEHLHFSSVLTQSEHQTTSDSLLLLLQSPSPKTASPVKTPSVDYYYLRENNSDQWAEIRRNST</sequence>
<organism evidence="2">
    <name type="scientific">Arabidopsis thaliana</name>
    <name type="common">Mouse-ear cress</name>
    <dbReference type="NCBI Taxonomy" id="3702"/>
    <lineage>
        <taxon>Eukaryota</taxon>
        <taxon>Viridiplantae</taxon>
        <taxon>Streptophyta</taxon>
        <taxon>Embryophyta</taxon>
        <taxon>Tracheophyta</taxon>
        <taxon>Spermatophyta</taxon>
        <taxon>Magnoliopsida</taxon>
        <taxon>eudicotyledons</taxon>
        <taxon>Gunneridae</taxon>
        <taxon>Pentapetalae</taxon>
        <taxon>rosids</taxon>
        <taxon>malvids</taxon>
        <taxon>Brassicales</taxon>
        <taxon>Brassicaceae</taxon>
        <taxon>Camelineae</taxon>
        <taxon>Arabidopsis</taxon>
    </lineage>
</organism>
<proteinExistence type="evidence at transcript level"/>
<name>Q0WML9_ARATH</name>
<evidence type="ECO:0000256" key="1">
    <source>
        <dbReference type="SAM" id="MobiDB-lite"/>
    </source>
</evidence>
<evidence type="ECO:0000313" key="2">
    <source>
        <dbReference type="EMBL" id="BAF01631.1"/>
    </source>
</evidence>
<feature type="region of interest" description="Disordered" evidence="1">
    <location>
        <begin position="28"/>
        <end position="54"/>
    </location>
</feature>
<dbReference type="EMBL" id="AK229800">
    <property type="protein sequence ID" value="BAF01631.1"/>
    <property type="molecule type" value="mRNA"/>
</dbReference>
<accession>Q0WML9</accession>
<dbReference type="AlphaFoldDB" id="Q0WML9"/>
<protein>
    <submittedName>
        <fullName evidence="2">Uncharacterized protein</fullName>
    </submittedName>
</protein>
<feature type="non-terminal residue" evidence="2">
    <location>
        <position position="1"/>
    </location>
</feature>
<reference evidence="2" key="1">
    <citation type="submission" date="2006-07" db="EMBL/GenBank/DDBJ databases">
        <title>Large-scale analysis of RIKEN Arabidopsis full-length (RAFL) cDNAs.</title>
        <authorList>
            <person name="Totoki Y."/>
            <person name="Seki M."/>
            <person name="Ishida J."/>
            <person name="Nakajima M."/>
            <person name="Enju A."/>
            <person name="Morosawa T."/>
            <person name="Kamiya A."/>
            <person name="Narusaka M."/>
            <person name="Shin-i T."/>
            <person name="Nakagawa M."/>
            <person name="Sakamoto N."/>
            <person name="Oishi K."/>
            <person name="Kohara Y."/>
            <person name="Kobayashi M."/>
            <person name="Toyoda A."/>
            <person name="Sakaki Y."/>
            <person name="Sakurai T."/>
            <person name="Iida K."/>
            <person name="Akiyama K."/>
            <person name="Satou M."/>
            <person name="Toyoda T."/>
            <person name="Konagaya A."/>
            <person name="Carninci P."/>
            <person name="Kawai J."/>
            <person name="Hayashizaki Y."/>
            <person name="Shinozaki K."/>
        </authorList>
    </citation>
    <scope>NUCLEOTIDE SEQUENCE</scope>
</reference>